<dbReference type="Gene3D" id="3.40.50.200">
    <property type="entry name" value="Peptidase S8/S53 domain"/>
    <property type="match status" value="1"/>
</dbReference>
<dbReference type="PROSITE" id="PS00136">
    <property type="entry name" value="SUBTILASE_ASP"/>
    <property type="match status" value="1"/>
</dbReference>
<dbReference type="Gene3D" id="3.30.70.80">
    <property type="entry name" value="Peptidase S8 propeptide/proteinase inhibitor I9"/>
    <property type="match status" value="1"/>
</dbReference>
<evidence type="ECO:0000256" key="5">
    <source>
        <dbReference type="ARBA" id="ARBA00022670"/>
    </source>
</evidence>
<gene>
    <name evidence="15" type="ORF">ACFYKT_08910</name>
</gene>
<feature type="domain" description="SLH" evidence="14">
    <location>
        <begin position="375"/>
        <end position="438"/>
    </location>
</feature>
<dbReference type="InterPro" id="IPR050131">
    <property type="entry name" value="Peptidase_S8_subtilisin-like"/>
</dbReference>
<comment type="caution">
    <text evidence="15">The sequence shown here is derived from an EMBL/GenBank/DDBJ whole genome shotgun (WGS) entry which is preliminary data.</text>
</comment>
<dbReference type="Pfam" id="PF00082">
    <property type="entry name" value="Peptidase_S8"/>
    <property type="match status" value="1"/>
</dbReference>
<keyword evidence="16" id="KW-1185">Reference proteome</keyword>
<proteinExistence type="inferred from homology"/>
<evidence type="ECO:0000256" key="1">
    <source>
        <dbReference type="ARBA" id="ARBA00001913"/>
    </source>
</evidence>
<comment type="subcellular location">
    <subcellularLocation>
        <location evidence="2">Secreted</location>
    </subcellularLocation>
</comment>
<sequence length="555" mass="60752">MHKLKYVSFILFLFILFPLTASADEETERVIIIFQNHVDHSVLEEYALEMHHTFEDLSAASITIRKGVKDQLKAEGNVLRIDPDPIVKTTSQLANWGYDHINANLSNASGWTGKGVKVGILDTGIRSKHPDLRITGGKSFVQYTSSYEDDQGHGTHVAGIIGALNNQIGVVGVAPDADLFAIKVLDDQGEGNQSDVVAGIEWAIQKKMDVINLSLTAPQGSILLDEALKRAYNEGILIVAATGNTLTNPSTSNMDVLFPARYPTVIAVGAVNNRNEKSSFSHYGDELEFVAPGEKILSTYSGIENHDYTYLNGTSMAAPFVTGIAALYKQAYPSLSHTEIRQLMQASALDLGVEGKDPLFGYGLIQAPKEIDPSEVTAFPDVAKESWYANEIDYLYDNQIVTGYSDGRFLPNALVTRAEAITMIGKALGYAGEHSHTSFKDVHESYYASGYIKNGTENEIIKGFPGDLFKPTLSITRGDVAVMLQRAFKYGTPTTSIFKDVEANKYYYEAVHSLKEANITTGYPDGTFKPQATISRAEFAVFLARALDEALREGE</sequence>
<feature type="domain" description="SLH" evidence="14">
    <location>
        <begin position="494"/>
        <end position="555"/>
    </location>
</feature>
<feature type="active site" description="Charge relay system" evidence="11">
    <location>
        <position position="315"/>
    </location>
</feature>
<dbReference type="InterPro" id="IPR023828">
    <property type="entry name" value="Peptidase_S8_Ser-AS"/>
</dbReference>
<evidence type="ECO:0000256" key="11">
    <source>
        <dbReference type="PROSITE-ProRule" id="PRU01240"/>
    </source>
</evidence>
<keyword evidence="8 11" id="KW-0378">Hydrolase</keyword>
<dbReference type="InterPro" id="IPR036852">
    <property type="entry name" value="Peptidase_S8/S53_dom_sf"/>
</dbReference>
<feature type="active site" description="Charge relay system" evidence="11">
    <location>
        <position position="122"/>
    </location>
</feature>
<dbReference type="InterPro" id="IPR037045">
    <property type="entry name" value="S8pro/Inhibitor_I9_sf"/>
</dbReference>
<evidence type="ECO:0000313" key="16">
    <source>
        <dbReference type="Proteomes" id="UP001601058"/>
    </source>
</evidence>
<dbReference type="PROSITE" id="PS51272">
    <property type="entry name" value="SLH"/>
    <property type="match status" value="3"/>
</dbReference>
<dbReference type="InterPro" id="IPR015500">
    <property type="entry name" value="Peptidase_S8_subtilisin-rel"/>
</dbReference>
<feature type="active site" description="Charge relay system" evidence="11">
    <location>
        <position position="153"/>
    </location>
</feature>
<dbReference type="InterPro" id="IPR023827">
    <property type="entry name" value="Peptidase_S8_Asp-AS"/>
</dbReference>
<evidence type="ECO:0000256" key="4">
    <source>
        <dbReference type="ARBA" id="ARBA00022525"/>
    </source>
</evidence>
<reference evidence="15 16" key="1">
    <citation type="submission" date="2024-08" db="EMBL/GenBank/DDBJ databases">
        <title>Two novel Cytobacillus novel species.</title>
        <authorList>
            <person name="Liu G."/>
        </authorList>
    </citation>
    <scope>NUCLEOTIDE SEQUENCE [LARGE SCALE GENOMIC DNA]</scope>
    <source>
        <strain evidence="15 16">FJAT-53684</strain>
    </source>
</reference>
<feature type="signal peptide" evidence="13">
    <location>
        <begin position="1"/>
        <end position="23"/>
    </location>
</feature>
<evidence type="ECO:0000313" key="15">
    <source>
        <dbReference type="EMBL" id="MFE8696454.1"/>
    </source>
</evidence>
<evidence type="ECO:0000256" key="8">
    <source>
        <dbReference type="ARBA" id="ARBA00022801"/>
    </source>
</evidence>
<keyword evidence="5 11" id="KW-0645">Protease</keyword>
<dbReference type="PROSITE" id="PS00138">
    <property type="entry name" value="SUBTILASE_SER"/>
    <property type="match status" value="1"/>
</dbReference>
<keyword evidence="10" id="KW-0106">Calcium</keyword>
<accession>A0ABW6JX65</accession>
<dbReference type="PROSITE" id="PS51892">
    <property type="entry name" value="SUBTILASE"/>
    <property type="match status" value="1"/>
</dbReference>
<dbReference type="PANTHER" id="PTHR43806">
    <property type="entry name" value="PEPTIDASE S8"/>
    <property type="match status" value="1"/>
</dbReference>
<feature type="domain" description="SLH" evidence="14">
    <location>
        <begin position="439"/>
        <end position="493"/>
    </location>
</feature>
<feature type="chain" id="PRO_5045105044" evidence="13">
    <location>
        <begin position="24"/>
        <end position="555"/>
    </location>
</feature>
<dbReference type="InterPro" id="IPR022398">
    <property type="entry name" value="Peptidase_S8_His-AS"/>
</dbReference>
<comment type="similarity">
    <text evidence="3 11 12">Belongs to the peptidase S8 family.</text>
</comment>
<evidence type="ECO:0000256" key="12">
    <source>
        <dbReference type="RuleBase" id="RU003355"/>
    </source>
</evidence>
<evidence type="ECO:0000256" key="3">
    <source>
        <dbReference type="ARBA" id="ARBA00011073"/>
    </source>
</evidence>
<dbReference type="Proteomes" id="UP001601058">
    <property type="component" value="Unassembled WGS sequence"/>
</dbReference>
<dbReference type="Pfam" id="PF00395">
    <property type="entry name" value="SLH"/>
    <property type="match status" value="3"/>
</dbReference>
<dbReference type="EMBL" id="JBIACJ010000004">
    <property type="protein sequence ID" value="MFE8696454.1"/>
    <property type="molecule type" value="Genomic_DNA"/>
</dbReference>
<dbReference type="PANTHER" id="PTHR43806:SF11">
    <property type="entry name" value="CEREVISIN-RELATED"/>
    <property type="match status" value="1"/>
</dbReference>
<evidence type="ECO:0000256" key="9">
    <source>
        <dbReference type="ARBA" id="ARBA00022825"/>
    </source>
</evidence>
<dbReference type="CDD" id="cd07477">
    <property type="entry name" value="Peptidases_S8_Subtilisin_subset"/>
    <property type="match status" value="1"/>
</dbReference>
<dbReference type="PROSITE" id="PS00137">
    <property type="entry name" value="SUBTILASE_HIS"/>
    <property type="match status" value="1"/>
</dbReference>
<dbReference type="InterPro" id="IPR001119">
    <property type="entry name" value="SLH_dom"/>
</dbReference>
<evidence type="ECO:0000256" key="7">
    <source>
        <dbReference type="ARBA" id="ARBA00022729"/>
    </source>
</evidence>
<dbReference type="RefSeq" id="WP_389218470.1">
    <property type="nucleotide sequence ID" value="NZ_JBIACJ010000004.1"/>
</dbReference>
<organism evidence="15 16">
    <name type="scientific">Cytobacillus mangrovibacter</name>
    <dbReference type="NCBI Taxonomy" id="3299024"/>
    <lineage>
        <taxon>Bacteria</taxon>
        <taxon>Bacillati</taxon>
        <taxon>Bacillota</taxon>
        <taxon>Bacilli</taxon>
        <taxon>Bacillales</taxon>
        <taxon>Bacillaceae</taxon>
        <taxon>Cytobacillus</taxon>
    </lineage>
</organism>
<name>A0ABW6JX65_9BACI</name>
<keyword evidence="9 11" id="KW-0720">Serine protease</keyword>
<dbReference type="InterPro" id="IPR000209">
    <property type="entry name" value="Peptidase_S8/S53_dom"/>
</dbReference>
<keyword evidence="6" id="KW-0479">Metal-binding</keyword>
<keyword evidence="4" id="KW-0964">Secreted</keyword>
<protein>
    <submittedName>
        <fullName evidence="15">S8 family serine peptidase</fullName>
    </submittedName>
</protein>
<dbReference type="InterPro" id="IPR034202">
    <property type="entry name" value="Subtilisin_Carlsberg-like"/>
</dbReference>
<dbReference type="SUPFAM" id="SSF52743">
    <property type="entry name" value="Subtilisin-like"/>
    <property type="match status" value="1"/>
</dbReference>
<evidence type="ECO:0000256" key="10">
    <source>
        <dbReference type="ARBA" id="ARBA00022837"/>
    </source>
</evidence>
<dbReference type="PRINTS" id="PR00723">
    <property type="entry name" value="SUBTILISIN"/>
</dbReference>
<comment type="cofactor">
    <cofactor evidence="1">
        <name>Ca(2+)</name>
        <dbReference type="ChEBI" id="CHEBI:29108"/>
    </cofactor>
</comment>
<keyword evidence="7 13" id="KW-0732">Signal</keyword>
<evidence type="ECO:0000256" key="13">
    <source>
        <dbReference type="SAM" id="SignalP"/>
    </source>
</evidence>
<evidence type="ECO:0000259" key="14">
    <source>
        <dbReference type="PROSITE" id="PS51272"/>
    </source>
</evidence>
<evidence type="ECO:0000256" key="6">
    <source>
        <dbReference type="ARBA" id="ARBA00022723"/>
    </source>
</evidence>
<evidence type="ECO:0000256" key="2">
    <source>
        <dbReference type="ARBA" id="ARBA00004613"/>
    </source>
</evidence>